<dbReference type="EMBL" id="JARKIF010000006">
    <property type="protein sequence ID" value="KAJ7636486.1"/>
    <property type="molecule type" value="Genomic_DNA"/>
</dbReference>
<feature type="compositionally biased region" description="Basic residues" evidence="1">
    <location>
        <begin position="117"/>
        <end position="132"/>
    </location>
</feature>
<comment type="caution">
    <text evidence="2">The sequence shown here is derived from an EMBL/GenBank/DDBJ whole genome shotgun (WGS) entry which is preliminary data.</text>
</comment>
<feature type="compositionally biased region" description="Basic and acidic residues" evidence="1">
    <location>
        <begin position="133"/>
        <end position="143"/>
    </location>
</feature>
<keyword evidence="3" id="KW-1185">Reference proteome</keyword>
<gene>
    <name evidence="2" type="ORF">FB45DRAFT_864516</name>
</gene>
<feature type="compositionally biased region" description="Basic and acidic residues" evidence="1">
    <location>
        <begin position="301"/>
        <end position="313"/>
    </location>
</feature>
<name>A0AAD7C1L3_9AGAR</name>
<evidence type="ECO:0000313" key="2">
    <source>
        <dbReference type="EMBL" id="KAJ7636486.1"/>
    </source>
</evidence>
<accession>A0AAD7C1L3</accession>
<feature type="region of interest" description="Disordered" evidence="1">
    <location>
        <begin position="1"/>
        <end position="58"/>
    </location>
</feature>
<evidence type="ECO:0000256" key="1">
    <source>
        <dbReference type="SAM" id="MobiDB-lite"/>
    </source>
</evidence>
<dbReference type="Proteomes" id="UP001221142">
    <property type="component" value="Unassembled WGS sequence"/>
</dbReference>
<feature type="region of interest" description="Disordered" evidence="1">
    <location>
        <begin position="289"/>
        <end position="313"/>
    </location>
</feature>
<organism evidence="2 3">
    <name type="scientific">Roridomyces roridus</name>
    <dbReference type="NCBI Taxonomy" id="1738132"/>
    <lineage>
        <taxon>Eukaryota</taxon>
        <taxon>Fungi</taxon>
        <taxon>Dikarya</taxon>
        <taxon>Basidiomycota</taxon>
        <taxon>Agaricomycotina</taxon>
        <taxon>Agaricomycetes</taxon>
        <taxon>Agaricomycetidae</taxon>
        <taxon>Agaricales</taxon>
        <taxon>Marasmiineae</taxon>
        <taxon>Mycenaceae</taxon>
        <taxon>Roridomyces</taxon>
    </lineage>
</organism>
<sequence length="313" mass="35629">MHSRRSRTAARVDGSENLLESRDPHPSKIRPSARCKEPPHPPRLITGVQGQTTGGRKKIQPTLVISMHSRWSRTGARAQGARRHGTPLFLQTSRSSGRWATVISAVWAQESKGNAGKTKKMTSVHAHMHSRRSRTDARESRRSPTAFEHDLHFLQYSRVPVQVDVEQLWVISAVWASEAKGNTREDDDREHAFAAESNRCTSSLRDSRRLVPCEQKKENKPMSISRHPALAVDSNRCERESPRLTQLQREAPLSHLHVLSRPYMYIEEIVVETREKFVKRSLGAYTATEANTGTESRPYQHKKEGDKNIQRLQ</sequence>
<dbReference type="AlphaFoldDB" id="A0AAD7C1L3"/>
<evidence type="ECO:0000313" key="3">
    <source>
        <dbReference type="Proteomes" id="UP001221142"/>
    </source>
</evidence>
<protein>
    <submittedName>
        <fullName evidence="2">Uncharacterized protein</fullName>
    </submittedName>
</protein>
<proteinExistence type="predicted"/>
<reference evidence="2" key="1">
    <citation type="submission" date="2023-03" db="EMBL/GenBank/DDBJ databases">
        <title>Massive genome expansion in bonnet fungi (Mycena s.s.) driven by repeated elements and novel gene families across ecological guilds.</title>
        <authorList>
            <consortium name="Lawrence Berkeley National Laboratory"/>
            <person name="Harder C.B."/>
            <person name="Miyauchi S."/>
            <person name="Viragh M."/>
            <person name="Kuo A."/>
            <person name="Thoen E."/>
            <person name="Andreopoulos B."/>
            <person name="Lu D."/>
            <person name="Skrede I."/>
            <person name="Drula E."/>
            <person name="Henrissat B."/>
            <person name="Morin E."/>
            <person name="Kohler A."/>
            <person name="Barry K."/>
            <person name="LaButti K."/>
            <person name="Morin E."/>
            <person name="Salamov A."/>
            <person name="Lipzen A."/>
            <person name="Mereny Z."/>
            <person name="Hegedus B."/>
            <person name="Baldrian P."/>
            <person name="Stursova M."/>
            <person name="Weitz H."/>
            <person name="Taylor A."/>
            <person name="Grigoriev I.V."/>
            <person name="Nagy L.G."/>
            <person name="Martin F."/>
            <person name="Kauserud H."/>
        </authorList>
    </citation>
    <scope>NUCLEOTIDE SEQUENCE</scope>
    <source>
        <strain evidence="2">9284</strain>
    </source>
</reference>
<feature type="region of interest" description="Disordered" evidence="1">
    <location>
        <begin position="113"/>
        <end position="143"/>
    </location>
</feature>